<keyword evidence="3" id="KW-1185">Reference proteome</keyword>
<dbReference type="InterPro" id="IPR004919">
    <property type="entry name" value="GmrSD_N"/>
</dbReference>
<name>A0ABX3D3M9_9VIBR</name>
<sequence length="367" mass="42451">MGIFNRKRRVLSEDRIEQIELEIYEQQKTVDFDTREFTIEFLVSKYLNGIEEDENDIYVPEYQREFVWTEVGQSTLIESIVLGLPIPVVFLAENSDGRLEIVDGSQRIRTIVSFISNELALVGLKKLKALNEVMFSDLPKTRQRKILNTSIRMIVLSESANEQVKNDLFERINKGSDLLRHMEKRKGSYPGQFTDFIYEYASENKELLNKIAPLSKTVAKRQEHEELLLRFLALVDNYPNYPKFSNSITLILDEYISSKNKTITEEEIAAKKQRLDQMLTFVNDSFVNGFCSKEGFVISRMFFEALSVGVAKALNKNPKLTLPKQIDPGLWLNKPEFKALISGKQRTHSPESIKKRIKFVESKLLSF</sequence>
<proteinExistence type="predicted"/>
<accession>A0ABX3D3M9</accession>
<evidence type="ECO:0000313" key="3">
    <source>
        <dbReference type="Proteomes" id="UP000180133"/>
    </source>
</evidence>
<dbReference type="Pfam" id="PF03235">
    <property type="entry name" value="GmrSD_N"/>
    <property type="match status" value="1"/>
</dbReference>
<comment type="caution">
    <text evidence="2">The sequence shown here is derived from an EMBL/GenBank/DDBJ whole genome shotgun (WGS) entry which is preliminary data.</text>
</comment>
<reference evidence="2 3" key="1">
    <citation type="submission" date="2016-09" db="EMBL/GenBank/DDBJ databases">
        <title>Isolation, identification and antibiotic sensitivity analysis of bacterial pathogen from juvenile Hippocampus erectus with tail-rotted disease.</title>
        <authorList>
            <person name="Yang Q."/>
        </authorList>
    </citation>
    <scope>NUCLEOTIDE SEQUENCE [LARGE SCALE GENOMIC DNA]</scope>
    <source>
        <strain evidence="2 3">HM-10</strain>
    </source>
</reference>
<dbReference type="EMBL" id="MKFT01000051">
    <property type="protein sequence ID" value="OHY89361.1"/>
    <property type="molecule type" value="Genomic_DNA"/>
</dbReference>
<dbReference type="PANTHER" id="PTHR39639:SF1">
    <property type="entry name" value="DUF262 DOMAIN-CONTAINING PROTEIN"/>
    <property type="match status" value="1"/>
</dbReference>
<protein>
    <recommendedName>
        <fullName evidence="1">GmrSD restriction endonucleases N-terminal domain-containing protein</fullName>
    </recommendedName>
</protein>
<gene>
    <name evidence="2" type="ORF">BI375_23770</name>
</gene>
<evidence type="ECO:0000259" key="1">
    <source>
        <dbReference type="Pfam" id="PF03235"/>
    </source>
</evidence>
<dbReference type="Proteomes" id="UP000180133">
    <property type="component" value="Unassembled WGS sequence"/>
</dbReference>
<feature type="domain" description="GmrSD restriction endonucleases N-terminal" evidence="1">
    <location>
        <begin position="48"/>
        <end position="188"/>
    </location>
</feature>
<organism evidence="2 3">
    <name type="scientific">Vibrio rotiferianus</name>
    <dbReference type="NCBI Taxonomy" id="190895"/>
    <lineage>
        <taxon>Bacteria</taxon>
        <taxon>Pseudomonadati</taxon>
        <taxon>Pseudomonadota</taxon>
        <taxon>Gammaproteobacteria</taxon>
        <taxon>Vibrionales</taxon>
        <taxon>Vibrionaceae</taxon>
        <taxon>Vibrio</taxon>
    </lineage>
</organism>
<dbReference type="PANTHER" id="PTHR39639">
    <property type="entry name" value="CHROMOSOME 16, WHOLE GENOME SHOTGUN SEQUENCE"/>
    <property type="match status" value="1"/>
</dbReference>
<evidence type="ECO:0000313" key="2">
    <source>
        <dbReference type="EMBL" id="OHY89361.1"/>
    </source>
</evidence>